<dbReference type="EMBL" id="AZBU02000003">
    <property type="protein sequence ID" value="TKR89793.1"/>
    <property type="molecule type" value="Genomic_DNA"/>
</dbReference>
<reference evidence="1 2" key="2">
    <citation type="journal article" date="2019" name="G3 (Bethesda)">
        <title>Hybrid Assembly of the Genome of the Entomopathogenic Nematode Steinernema carpocapsae Identifies the X-Chromosome.</title>
        <authorList>
            <person name="Serra L."/>
            <person name="Macchietto M."/>
            <person name="Macias-Munoz A."/>
            <person name="McGill C.J."/>
            <person name="Rodriguez I.M."/>
            <person name="Rodriguez B."/>
            <person name="Murad R."/>
            <person name="Mortazavi A."/>
        </authorList>
    </citation>
    <scope>NUCLEOTIDE SEQUENCE [LARGE SCALE GENOMIC DNA]</scope>
    <source>
        <strain evidence="1 2">ALL</strain>
    </source>
</reference>
<reference evidence="1 2" key="1">
    <citation type="journal article" date="2015" name="Genome Biol.">
        <title>Comparative genomics of Steinernema reveals deeply conserved gene regulatory networks.</title>
        <authorList>
            <person name="Dillman A.R."/>
            <person name="Macchietto M."/>
            <person name="Porter C.F."/>
            <person name="Rogers A."/>
            <person name="Williams B."/>
            <person name="Antoshechkin I."/>
            <person name="Lee M.M."/>
            <person name="Goodwin Z."/>
            <person name="Lu X."/>
            <person name="Lewis E.E."/>
            <person name="Goodrich-Blair H."/>
            <person name="Stock S.P."/>
            <person name="Adams B.J."/>
            <person name="Sternberg P.W."/>
            <person name="Mortazavi A."/>
        </authorList>
    </citation>
    <scope>NUCLEOTIDE SEQUENCE [LARGE SCALE GENOMIC DNA]</scope>
    <source>
        <strain evidence="1 2">ALL</strain>
    </source>
</reference>
<proteinExistence type="predicted"/>
<comment type="caution">
    <text evidence="1">The sequence shown here is derived from an EMBL/GenBank/DDBJ whole genome shotgun (WGS) entry which is preliminary data.</text>
</comment>
<protein>
    <submittedName>
        <fullName evidence="1">Uncharacterized protein</fullName>
    </submittedName>
</protein>
<evidence type="ECO:0000313" key="1">
    <source>
        <dbReference type="EMBL" id="TKR89793.1"/>
    </source>
</evidence>
<sequence>MPKRIESLNCNESPTLKTTWRDAFDDSTGLRTYCATCHKLLFTRMLGIMHLQTFEFKGDIIKNLNGVEGKLKSGQEPCL</sequence>
<dbReference type="Proteomes" id="UP000298663">
    <property type="component" value="Unassembled WGS sequence"/>
</dbReference>
<evidence type="ECO:0000313" key="2">
    <source>
        <dbReference type="Proteomes" id="UP000298663"/>
    </source>
</evidence>
<accession>A0A4U5P2N5</accession>
<dbReference type="AlphaFoldDB" id="A0A4U5P2N5"/>
<name>A0A4U5P2N5_STECR</name>
<organism evidence="1 2">
    <name type="scientific">Steinernema carpocapsae</name>
    <name type="common">Entomopathogenic nematode</name>
    <dbReference type="NCBI Taxonomy" id="34508"/>
    <lineage>
        <taxon>Eukaryota</taxon>
        <taxon>Metazoa</taxon>
        <taxon>Ecdysozoa</taxon>
        <taxon>Nematoda</taxon>
        <taxon>Chromadorea</taxon>
        <taxon>Rhabditida</taxon>
        <taxon>Tylenchina</taxon>
        <taxon>Panagrolaimomorpha</taxon>
        <taxon>Strongyloidoidea</taxon>
        <taxon>Steinernematidae</taxon>
        <taxon>Steinernema</taxon>
    </lineage>
</organism>
<gene>
    <name evidence="1" type="ORF">L596_013841</name>
</gene>
<keyword evidence="2" id="KW-1185">Reference proteome</keyword>